<evidence type="ECO:0000256" key="1">
    <source>
        <dbReference type="SAM" id="MobiDB-lite"/>
    </source>
</evidence>
<dbReference type="EMBL" id="KQ976579">
    <property type="protein sequence ID" value="KYM79980.1"/>
    <property type="molecule type" value="Genomic_DNA"/>
</dbReference>
<dbReference type="Proteomes" id="UP000078540">
    <property type="component" value="Unassembled WGS sequence"/>
</dbReference>
<protein>
    <submittedName>
        <fullName evidence="2">Uncharacterized protein</fullName>
    </submittedName>
</protein>
<keyword evidence="3" id="KW-1185">Reference proteome</keyword>
<accession>A0A195B6U1</accession>
<feature type="region of interest" description="Disordered" evidence="1">
    <location>
        <begin position="1"/>
        <end position="93"/>
    </location>
</feature>
<name>A0A195B6U1_9HYME</name>
<feature type="compositionally biased region" description="Polar residues" evidence="1">
    <location>
        <begin position="56"/>
        <end position="73"/>
    </location>
</feature>
<sequence length="93" mass="10239">MRGREKEGSTGRSHQAVERRKAVRQREKKIDREKEAWSGQDRRANGGHRTEMASGSAFQYSTLATLGHPTSSDPLPPVFLARSQPPAAPNAEA</sequence>
<proteinExistence type="predicted"/>
<evidence type="ECO:0000313" key="3">
    <source>
        <dbReference type="Proteomes" id="UP000078540"/>
    </source>
</evidence>
<dbReference type="AlphaFoldDB" id="A0A195B6U1"/>
<reference evidence="2 3" key="1">
    <citation type="submission" date="2015-09" db="EMBL/GenBank/DDBJ databases">
        <title>Atta colombica WGS genome.</title>
        <authorList>
            <person name="Nygaard S."/>
            <person name="Hu H."/>
            <person name="Boomsma J."/>
            <person name="Zhang G."/>
        </authorList>
    </citation>
    <scope>NUCLEOTIDE SEQUENCE [LARGE SCALE GENOMIC DNA]</scope>
    <source>
        <strain evidence="2">Treedump-2</strain>
        <tissue evidence="2">Whole body</tissue>
    </source>
</reference>
<evidence type="ECO:0000313" key="2">
    <source>
        <dbReference type="EMBL" id="KYM79980.1"/>
    </source>
</evidence>
<feature type="compositionally biased region" description="Basic and acidic residues" evidence="1">
    <location>
        <begin position="1"/>
        <end position="51"/>
    </location>
</feature>
<organism evidence="2 3">
    <name type="scientific">Atta colombica</name>
    <dbReference type="NCBI Taxonomy" id="520822"/>
    <lineage>
        <taxon>Eukaryota</taxon>
        <taxon>Metazoa</taxon>
        <taxon>Ecdysozoa</taxon>
        <taxon>Arthropoda</taxon>
        <taxon>Hexapoda</taxon>
        <taxon>Insecta</taxon>
        <taxon>Pterygota</taxon>
        <taxon>Neoptera</taxon>
        <taxon>Endopterygota</taxon>
        <taxon>Hymenoptera</taxon>
        <taxon>Apocrita</taxon>
        <taxon>Aculeata</taxon>
        <taxon>Formicoidea</taxon>
        <taxon>Formicidae</taxon>
        <taxon>Myrmicinae</taxon>
        <taxon>Atta</taxon>
    </lineage>
</organism>
<gene>
    <name evidence="2" type="ORF">ALC53_09506</name>
</gene>